<dbReference type="EMBL" id="JANBTW010000053">
    <property type="protein sequence ID" value="KAJ2674828.1"/>
    <property type="molecule type" value="Genomic_DNA"/>
</dbReference>
<dbReference type="GO" id="GO:0005524">
    <property type="term" value="F:ATP binding"/>
    <property type="evidence" value="ECO:0007669"/>
    <property type="project" value="InterPro"/>
</dbReference>
<evidence type="ECO:0000256" key="1">
    <source>
        <dbReference type="SAM" id="MobiDB-lite"/>
    </source>
</evidence>
<gene>
    <name evidence="3" type="ORF">GGI25_004215</name>
</gene>
<organism evidence="3 4">
    <name type="scientific">Coemansia spiralis</name>
    <dbReference type="NCBI Taxonomy" id="417178"/>
    <lineage>
        <taxon>Eukaryota</taxon>
        <taxon>Fungi</taxon>
        <taxon>Fungi incertae sedis</taxon>
        <taxon>Zoopagomycota</taxon>
        <taxon>Kickxellomycotina</taxon>
        <taxon>Kickxellomycetes</taxon>
        <taxon>Kickxellales</taxon>
        <taxon>Kickxellaceae</taxon>
        <taxon>Coemansia</taxon>
    </lineage>
</organism>
<feature type="region of interest" description="Disordered" evidence="1">
    <location>
        <begin position="120"/>
        <end position="146"/>
    </location>
</feature>
<dbReference type="GO" id="GO:0004672">
    <property type="term" value="F:protein kinase activity"/>
    <property type="evidence" value="ECO:0007669"/>
    <property type="project" value="InterPro"/>
</dbReference>
<dbReference type="InterPro" id="IPR000719">
    <property type="entry name" value="Prot_kinase_dom"/>
</dbReference>
<evidence type="ECO:0000313" key="4">
    <source>
        <dbReference type="Proteomes" id="UP001151518"/>
    </source>
</evidence>
<feature type="region of interest" description="Disordered" evidence="1">
    <location>
        <begin position="33"/>
        <end position="101"/>
    </location>
</feature>
<reference evidence="3" key="1">
    <citation type="submission" date="2022-07" db="EMBL/GenBank/DDBJ databases">
        <title>Phylogenomic reconstructions and comparative analyses of Kickxellomycotina fungi.</title>
        <authorList>
            <person name="Reynolds N.K."/>
            <person name="Stajich J.E."/>
            <person name="Barry K."/>
            <person name="Grigoriev I.V."/>
            <person name="Crous P."/>
            <person name="Smith M.E."/>
        </authorList>
    </citation>
    <scope>NUCLEOTIDE SEQUENCE</scope>
    <source>
        <strain evidence="3">NRRL 3115</strain>
    </source>
</reference>
<dbReference type="SUPFAM" id="SSF56112">
    <property type="entry name" value="Protein kinase-like (PK-like)"/>
    <property type="match status" value="1"/>
</dbReference>
<dbReference type="PANTHER" id="PTHR38248">
    <property type="entry name" value="FUNK1 6"/>
    <property type="match status" value="1"/>
</dbReference>
<feature type="domain" description="Protein kinase" evidence="2">
    <location>
        <begin position="422"/>
        <end position="717"/>
    </location>
</feature>
<feature type="region of interest" description="Disordered" evidence="1">
    <location>
        <begin position="248"/>
        <end position="267"/>
    </location>
</feature>
<accession>A0A9W8KXE3</accession>
<feature type="compositionally biased region" description="Basic and acidic residues" evidence="1">
    <location>
        <begin position="52"/>
        <end position="101"/>
    </location>
</feature>
<comment type="caution">
    <text evidence="3">The sequence shown here is derived from an EMBL/GenBank/DDBJ whole genome shotgun (WGS) entry which is preliminary data.</text>
</comment>
<protein>
    <recommendedName>
        <fullName evidence="2">Protein kinase domain-containing protein</fullName>
    </recommendedName>
</protein>
<dbReference type="Proteomes" id="UP001151518">
    <property type="component" value="Unassembled WGS sequence"/>
</dbReference>
<feature type="region of interest" description="Disordered" evidence="1">
    <location>
        <begin position="1"/>
        <end position="20"/>
    </location>
</feature>
<dbReference type="Gene3D" id="1.10.510.10">
    <property type="entry name" value="Transferase(Phosphotransferase) domain 1"/>
    <property type="match status" value="1"/>
</dbReference>
<dbReference type="InterPro" id="IPR011009">
    <property type="entry name" value="Kinase-like_dom_sf"/>
</dbReference>
<dbReference type="InterPro" id="IPR040976">
    <property type="entry name" value="Pkinase_fungal"/>
</dbReference>
<evidence type="ECO:0000313" key="3">
    <source>
        <dbReference type="EMBL" id="KAJ2674828.1"/>
    </source>
</evidence>
<name>A0A9W8KXE3_9FUNG</name>
<feature type="compositionally biased region" description="Basic and acidic residues" evidence="1">
    <location>
        <begin position="33"/>
        <end position="45"/>
    </location>
</feature>
<feature type="region of interest" description="Disordered" evidence="1">
    <location>
        <begin position="753"/>
        <end position="779"/>
    </location>
</feature>
<dbReference type="PANTHER" id="PTHR38248:SF2">
    <property type="entry name" value="FUNK1 11"/>
    <property type="match status" value="1"/>
</dbReference>
<evidence type="ECO:0000259" key="2">
    <source>
        <dbReference type="PROSITE" id="PS50011"/>
    </source>
</evidence>
<dbReference type="Pfam" id="PF17667">
    <property type="entry name" value="Pkinase_fungal"/>
    <property type="match status" value="1"/>
</dbReference>
<dbReference type="OrthoDB" id="2747778at2759"/>
<dbReference type="AlphaFoldDB" id="A0A9W8KXE3"/>
<sequence length="779" mass="89363">MLGSDENRLPQPGDQNSSTLEYLFRQMIETQLKRDKRQEERDEKFQQMLEAQIKRDKRQEERDEQWRKEQNERDEKWRKEQNERDEKWRKEQEERDNALHEKLDKLTTAIGDLSGKQAEVVPPQPIQQPPADELLEPQPRDANTTPYGAIQKTHAYTKEHYAKLGCDSSRGISCDIEGFFKNLGPNWVSAWMDACHDGGSCQEILRTTWRGYQAYSGFCNMKPEEIRQKKLGVFFTALEAHPRFQNGSHQQLRWSDQHKTPMSNRRKPDGILFASSPGRAANWQNTAVAIEVKDENSTSNSNVLMGQLFQDFLDMAKDQPRHFVIGLTISGDYEANAWLCTPSNLFNCRLGKLLSDKPDFEHHNFVYFLFVLYQQLPKDYGFLVNNRYGLTSAFSVADMLGSTANSGYFEDKMIAIEGGKAFSGRHNVLSGSRSWVYYARIEVPEGQSERVIFKFHWHGVGRSEAGVHRQVLNTGVPYVPQLLYSSGIDTRIESLLFNEYTGEILIIEDCGMGLWQFANSVIDKDCCQLIDMFAGYVHTLLAASTTHPAKFVLHRDISLNNLMVKKGEPRIIDWGCGLVVNRGTTRLPSEAIIMGTAPYMGIRVLSEHKTRTLLDDLESLFLVFSYVLWTKYGIVDETYRILWSGEKDMVAILHRRYSWLSSGVEFIAQMQLGNKLAPELKEFALNLYELLFSTGARTLSNQESDSRAEDFDAKKWLDAFKLSTKKAKDADMPYLGRLEAYVMNITRHDIGLSHKKNKRKASHADLNSEKLSPTRHAKH</sequence>
<dbReference type="PROSITE" id="PS50011">
    <property type="entry name" value="PROTEIN_KINASE_DOM"/>
    <property type="match status" value="1"/>
</dbReference>
<proteinExistence type="predicted"/>